<keyword evidence="2" id="KW-1185">Reference proteome</keyword>
<gene>
    <name evidence="1" type="ORF">B9W14_06355</name>
</gene>
<evidence type="ECO:0000313" key="1">
    <source>
        <dbReference type="EMBL" id="AWI04131.1"/>
    </source>
</evidence>
<dbReference type="EMBL" id="CP020953">
    <property type="protein sequence ID" value="AWI04131.1"/>
    <property type="molecule type" value="Genomic_DNA"/>
</dbReference>
<name>A0A2U8DNV3_9CLOT</name>
<sequence>MSKETINYIEKREKQRIATIKAIAIIAEISFKKAEKALDRILERYNEQLRIRIEYDEKIKEKAQKI</sequence>
<accession>A0A2U8DNV3</accession>
<evidence type="ECO:0000313" key="2">
    <source>
        <dbReference type="Proteomes" id="UP000244910"/>
    </source>
</evidence>
<dbReference type="AlphaFoldDB" id="A0A2U8DNV3"/>
<reference evidence="2" key="1">
    <citation type="submission" date="2017-04" db="EMBL/GenBank/DDBJ databases">
        <authorList>
            <person name="Song Y."/>
            <person name="Cho B.-K."/>
        </authorList>
    </citation>
    <scope>NUCLEOTIDE SEQUENCE [LARGE SCALE GENOMIC DNA]</scope>
    <source>
        <strain evidence="2">SL1</strain>
    </source>
</reference>
<dbReference type="Proteomes" id="UP000244910">
    <property type="component" value="Chromosome"/>
</dbReference>
<protein>
    <submittedName>
        <fullName evidence="1">Uncharacterized protein</fullName>
    </submittedName>
</protein>
<organism evidence="1 2">
    <name type="scientific">Clostridium drakei</name>
    <dbReference type="NCBI Taxonomy" id="332101"/>
    <lineage>
        <taxon>Bacteria</taxon>
        <taxon>Bacillati</taxon>
        <taxon>Bacillota</taxon>
        <taxon>Clostridia</taxon>
        <taxon>Eubacteriales</taxon>
        <taxon>Clostridiaceae</taxon>
        <taxon>Clostridium</taxon>
    </lineage>
</organism>
<dbReference type="RefSeq" id="WP_032077528.1">
    <property type="nucleotide sequence ID" value="NZ_CP020953.1"/>
</dbReference>
<proteinExistence type="predicted"/>
<dbReference type="KEGG" id="cdrk:B9W14_06355"/>